<evidence type="ECO:0000313" key="1">
    <source>
        <dbReference type="EMBL" id="KAL2788289.1"/>
    </source>
</evidence>
<proteinExistence type="predicted"/>
<keyword evidence="2" id="KW-1185">Reference proteome</keyword>
<reference evidence="1 2" key="1">
    <citation type="submission" date="2024-07" db="EMBL/GenBank/DDBJ databases">
        <title>Section-level genome sequencing and comparative genomics of Aspergillus sections Usti and Cavernicolus.</title>
        <authorList>
            <consortium name="Lawrence Berkeley National Laboratory"/>
            <person name="Nybo J.L."/>
            <person name="Vesth T.C."/>
            <person name="Theobald S."/>
            <person name="Frisvad J.C."/>
            <person name="Larsen T.O."/>
            <person name="Kjaerboelling I."/>
            <person name="Rothschild-Mancinelli K."/>
            <person name="Lyhne E.K."/>
            <person name="Kogle M.E."/>
            <person name="Barry K."/>
            <person name="Clum A."/>
            <person name="Na H."/>
            <person name="Ledsgaard L."/>
            <person name="Lin J."/>
            <person name="Lipzen A."/>
            <person name="Kuo A."/>
            <person name="Riley R."/>
            <person name="Mondo S."/>
            <person name="Labutti K."/>
            <person name="Haridas S."/>
            <person name="Pangalinan J."/>
            <person name="Salamov A.A."/>
            <person name="Simmons B.A."/>
            <person name="Magnuson J.K."/>
            <person name="Chen J."/>
            <person name="Drula E."/>
            <person name="Henrissat B."/>
            <person name="Wiebenga A."/>
            <person name="Lubbers R.J."/>
            <person name="Gomes A.C."/>
            <person name="Makela M.R."/>
            <person name="Stajich J."/>
            <person name="Grigoriev I.V."/>
            <person name="Mortensen U.H."/>
            <person name="De Vries R.P."/>
            <person name="Baker S.E."/>
            <person name="Andersen M.R."/>
        </authorList>
    </citation>
    <scope>NUCLEOTIDE SEQUENCE [LARGE SCALE GENOMIC DNA]</scope>
    <source>
        <strain evidence="1 2">CBS 209.92</strain>
    </source>
</reference>
<gene>
    <name evidence="1" type="ORF">BJX66DRAFT_340443</name>
</gene>
<protein>
    <submittedName>
        <fullName evidence="1">Uncharacterized protein</fullName>
    </submittedName>
</protein>
<dbReference type="Proteomes" id="UP001610563">
    <property type="component" value="Unassembled WGS sequence"/>
</dbReference>
<sequence>MNPHPREQEPQISNNGQKGIRNLISNIADLALEPSTRATTAKGLEPAYSDTGALAIRVVFDTAGIPSISSELVNIKEPSSLNRKVPSTSSNSAFDGFRLPQDLPRSWKRHFETNVESDPEYPGWAPASVSLVAFSHEYAFSRRVQEGLKPRVQSV</sequence>
<comment type="caution">
    <text evidence="1">The sequence shown here is derived from an EMBL/GenBank/DDBJ whole genome shotgun (WGS) entry which is preliminary data.</text>
</comment>
<name>A0ABR4FYF1_9EURO</name>
<accession>A0ABR4FYF1</accession>
<evidence type="ECO:0000313" key="2">
    <source>
        <dbReference type="Proteomes" id="UP001610563"/>
    </source>
</evidence>
<organism evidence="1 2">
    <name type="scientific">Aspergillus keveii</name>
    <dbReference type="NCBI Taxonomy" id="714993"/>
    <lineage>
        <taxon>Eukaryota</taxon>
        <taxon>Fungi</taxon>
        <taxon>Dikarya</taxon>
        <taxon>Ascomycota</taxon>
        <taxon>Pezizomycotina</taxon>
        <taxon>Eurotiomycetes</taxon>
        <taxon>Eurotiomycetidae</taxon>
        <taxon>Eurotiales</taxon>
        <taxon>Aspergillaceae</taxon>
        <taxon>Aspergillus</taxon>
        <taxon>Aspergillus subgen. Nidulantes</taxon>
    </lineage>
</organism>
<dbReference type="EMBL" id="JBFTWV010000082">
    <property type="protein sequence ID" value="KAL2788289.1"/>
    <property type="molecule type" value="Genomic_DNA"/>
</dbReference>